<evidence type="ECO:0000256" key="7">
    <source>
        <dbReference type="ARBA" id="ARBA00022840"/>
    </source>
</evidence>
<dbReference type="Pfam" id="PF13796">
    <property type="entry name" value="Sensor"/>
    <property type="match status" value="1"/>
</dbReference>
<sequence>MGKTGWSARCEHGKLGTMNRRLLLAPFGRVFGGELAWALAGFVPTLVCTVVLLVGLVLGTALSPVFLGVLLLAGVLDAVRDLGGLHRRCARKLLGVSVADPPAPQRGLRARIFDRTGRRTLGYLLVRLPLSLVDLAVAGALLMYGLLALAYPLYWSGTGGRLLPLTDIHVGVWFATLPFALVGAGILLALPWVLHGLANLDRALVVSLLGPRSLTERVRDLEESRANVIDDATTRLRRIERDLHDGAQAQLVALAMKLGIAQDELTREDADLATLRRLVSAAHGDAKQALVELRDLARGIRPPALDAGLEVALTTLAARSAVDVRLHVDLSERPSPALETLLYFSASELLTNAVKHAHAPVVHVEVTAPDGFVRLVVSDEGTGGARLSPGGGLAGVAERVGTVDGRLEIESPPGGPTVITARLPVGG</sequence>
<accession>A0A8H9J282</accession>
<dbReference type="SMART" id="SM00387">
    <property type="entry name" value="HATPase_c"/>
    <property type="match status" value="1"/>
</dbReference>
<name>A0A8H9J282_9PSEU</name>
<reference evidence="11" key="1">
    <citation type="journal article" date="2014" name="Int. J. Syst. Evol. Microbiol.">
        <title>Complete genome sequence of Corynebacterium casei LMG S-19264T (=DSM 44701T), isolated from a smear-ripened cheese.</title>
        <authorList>
            <consortium name="US DOE Joint Genome Institute (JGI-PGF)"/>
            <person name="Walter F."/>
            <person name="Albersmeier A."/>
            <person name="Kalinowski J."/>
            <person name="Ruckert C."/>
        </authorList>
    </citation>
    <scope>NUCLEOTIDE SEQUENCE</scope>
    <source>
        <strain evidence="11">CGMCC 4.7679</strain>
    </source>
</reference>
<keyword evidence="3" id="KW-0597">Phosphoprotein</keyword>
<dbReference type="PANTHER" id="PTHR24421">
    <property type="entry name" value="NITRATE/NITRITE SENSOR PROTEIN NARX-RELATED"/>
    <property type="match status" value="1"/>
</dbReference>
<keyword evidence="9" id="KW-1133">Transmembrane helix</keyword>
<dbReference type="GO" id="GO:0000155">
    <property type="term" value="F:phosphorelay sensor kinase activity"/>
    <property type="evidence" value="ECO:0007669"/>
    <property type="project" value="InterPro"/>
</dbReference>
<evidence type="ECO:0000256" key="8">
    <source>
        <dbReference type="ARBA" id="ARBA00023012"/>
    </source>
</evidence>
<dbReference type="GO" id="GO:0046983">
    <property type="term" value="F:protein dimerization activity"/>
    <property type="evidence" value="ECO:0007669"/>
    <property type="project" value="InterPro"/>
</dbReference>
<keyword evidence="4" id="KW-0808">Transferase</keyword>
<feature type="transmembrane region" description="Helical" evidence="9">
    <location>
        <begin position="124"/>
        <end position="151"/>
    </location>
</feature>
<keyword evidence="7" id="KW-0067">ATP-binding</keyword>
<dbReference type="InterPro" id="IPR003594">
    <property type="entry name" value="HATPase_dom"/>
</dbReference>
<keyword evidence="9" id="KW-0812">Transmembrane</keyword>
<evidence type="ECO:0000256" key="4">
    <source>
        <dbReference type="ARBA" id="ARBA00022679"/>
    </source>
</evidence>
<keyword evidence="8" id="KW-0902">Two-component regulatory system</keyword>
<feature type="transmembrane region" description="Helical" evidence="9">
    <location>
        <begin position="35"/>
        <end position="59"/>
    </location>
</feature>
<keyword evidence="5" id="KW-0547">Nucleotide-binding</keyword>
<dbReference type="EMBL" id="BNAV01000023">
    <property type="protein sequence ID" value="GHF88731.1"/>
    <property type="molecule type" value="Genomic_DNA"/>
</dbReference>
<reference evidence="11" key="2">
    <citation type="submission" date="2020-09" db="EMBL/GenBank/DDBJ databases">
        <authorList>
            <person name="Sun Q."/>
            <person name="Zhou Y."/>
        </authorList>
    </citation>
    <scope>NUCLEOTIDE SEQUENCE</scope>
    <source>
        <strain evidence="11">CGMCC 4.7679</strain>
    </source>
</reference>
<evidence type="ECO:0000256" key="2">
    <source>
        <dbReference type="ARBA" id="ARBA00012438"/>
    </source>
</evidence>
<dbReference type="InterPro" id="IPR011712">
    <property type="entry name" value="Sig_transdc_His_kin_sub3_dim/P"/>
</dbReference>
<organism evidence="11 12">
    <name type="scientific">Amycolatopsis bartoniae</name>
    <dbReference type="NCBI Taxonomy" id="941986"/>
    <lineage>
        <taxon>Bacteria</taxon>
        <taxon>Bacillati</taxon>
        <taxon>Actinomycetota</taxon>
        <taxon>Actinomycetes</taxon>
        <taxon>Pseudonocardiales</taxon>
        <taxon>Pseudonocardiaceae</taxon>
        <taxon>Amycolatopsis</taxon>
    </lineage>
</organism>
<keyword evidence="6 11" id="KW-0418">Kinase</keyword>
<dbReference type="AlphaFoldDB" id="A0A8H9J282"/>
<evidence type="ECO:0000256" key="3">
    <source>
        <dbReference type="ARBA" id="ARBA00022553"/>
    </source>
</evidence>
<evidence type="ECO:0000313" key="12">
    <source>
        <dbReference type="Proteomes" id="UP000658656"/>
    </source>
</evidence>
<evidence type="ECO:0000256" key="6">
    <source>
        <dbReference type="ARBA" id="ARBA00022777"/>
    </source>
</evidence>
<dbReference type="Gene3D" id="3.30.565.10">
    <property type="entry name" value="Histidine kinase-like ATPase, C-terminal domain"/>
    <property type="match status" value="1"/>
</dbReference>
<dbReference type="SUPFAM" id="SSF55874">
    <property type="entry name" value="ATPase domain of HSP90 chaperone/DNA topoisomerase II/histidine kinase"/>
    <property type="match status" value="1"/>
</dbReference>
<dbReference type="InterPro" id="IPR036890">
    <property type="entry name" value="HATPase_C_sf"/>
</dbReference>
<dbReference type="PANTHER" id="PTHR24421:SF10">
    <property type="entry name" value="NITRATE_NITRITE SENSOR PROTEIN NARQ"/>
    <property type="match status" value="1"/>
</dbReference>
<dbReference type="RefSeq" id="WP_229881553.1">
    <property type="nucleotide sequence ID" value="NZ_BNAV01000023.1"/>
</dbReference>
<comment type="caution">
    <text evidence="11">The sequence shown here is derived from an EMBL/GenBank/DDBJ whole genome shotgun (WGS) entry which is preliminary data.</text>
</comment>
<proteinExistence type="predicted"/>
<evidence type="ECO:0000256" key="5">
    <source>
        <dbReference type="ARBA" id="ARBA00022741"/>
    </source>
</evidence>
<feature type="domain" description="Histidine kinase/HSP90-like ATPase" evidence="10">
    <location>
        <begin position="337"/>
        <end position="427"/>
    </location>
</feature>
<dbReference type="InterPro" id="IPR050482">
    <property type="entry name" value="Sensor_HK_TwoCompSys"/>
</dbReference>
<dbReference type="Proteomes" id="UP000658656">
    <property type="component" value="Unassembled WGS sequence"/>
</dbReference>
<dbReference type="GO" id="GO:0005524">
    <property type="term" value="F:ATP binding"/>
    <property type="evidence" value="ECO:0007669"/>
    <property type="project" value="UniProtKB-KW"/>
</dbReference>
<evidence type="ECO:0000256" key="9">
    <source>
        <dbReference type="SAM" id="Phobius"/>
    </source>
</evidence>
<evidence type="ECO:0000256" key="1">
    <source>
        <dbReference type="ARBA" id="ARBA00000085"/>
    </source>
</evidence>
<dbReference type="Pfam" id="PF07730">
    <property type="entry name" value="HisKA_3"/>
    <property type="match status" value="1"/>
</dbReference>
<keyword evidence="12" id="KW-1185">Reference proteome</keyword>
<dbReference type="EC" id="2.7.13.3" evidence="2"/>
<dbReference type="InterPro" id="IPR025828">
    <property type="entry name" value="Put_sensor_dom"/>
</dbReference>
<dbReference type="GO" id="GO:0016020">
    <property type="term" value="C:membrane"/>
    <property type="evidence" value="ECO:0007669"/>
    <property type="project" value="InterPro"/>
</dbReference>
<feature type="transmembrane region" description="Helical" evidence="9">
    <location>
        <begin position="171"/>
        <end position="194"/>
    </location>
</feature>
<evidence type="ECO:0000259" key="10">
    <source>
        <dbReference type="SMART" id="SM00387"/>
    </source>
</evidence>
<feature type="transmembrane region" description="Helical" evidence="9">
    <location>
        <begin position="65"/>
        <end position="83"/>
    </location>
</feature>
<dbReference type="Pfam" id="PF02518">
    <property type="entry name" value="HATPase_c"/>
    <property type="match status" value="1"/>
</dbReference>
<dbReference type="CDD" id="cd16917">
    <property type="entry name" value="HATPase_UhpB-NarQ-NarX-like"/>
    <property type="match status" value="1"/>
</dbReference>
<dbReference type="Gene3D" id="1.20.5.1930">
    <property type="match status" value="1"/>
</dbReference>
<evidence type="ECO:0000313" key="11">
    <source>
        <dbReference type="EMBL" id="GHF88731.1"/>
    </source>
</evidence>
<protein>
    <recommendedName>
        <fullName evidence="2">histidine kinase</fullName>
        <ecNumber evidence="2">2.7.13.3</ecNumber>
    </recommendedName>
</protein>
<gene>
    <name evidence="11" type="ORF">GCM10017566_73080</name>
</gene>
<keyword evidence="9" id="KW-0472">Membrane</keyword>
<comment type="catalytic activity">
    <reaction evidence="1">
        <text>ATP + protein L-histidine = ADP + protein N-phospho-L-histidine.</text>
        <dbReference type="EC" id="2.7.13.3"/>
    </reaction>
</comment>